<dbReference type="InterPro" id="IPR000055">
    <property type="entry name" value="Restrct_endonuc_typeI_TRD"/>
</dbReference>
<organism evidence="5 6">
    <name type="scientific">Pseudoalteromonas neustonica</name>
    <dbReference type="NCBI Taxonomy" id="1840331"/>
    <lineage>
        <taxon>Bacteria</taxon>
        <taxon>Pseudomonadati</taxon>
        <taxon>Pseudomonadota</taxon>
        <taxon>Gammaproteobacteria</taxon>
        <taxon>Alteromonadales</taxon>
        <taxon>Pseudoalteromonadaceae</taxon>
        <taxon>Pseudoalteromonas</taxon>
    </lineage>
</organism>
<gene>
    <name evidence="5" type="ORF">WNY63_17795</name>
</gene>
<dbReference type="PANTHER" id="PTHR30408:SF12">
    <property type="entry name" value="TYPE I RESTRICTION ENZYME MJAVIII SPECIFICITY SUBUNIT"/>
    <property type="match status" value="1"/>
</dbReference>
<dbReference type="InterPro" id="IPR052021">
    <property type="entry name" value="Type-I_RS_S_subunit"/>
</dbReference>
<name>A0ABU9U6C2_9GAMM</name>
<protein>
    <submittedName>
        <fullName evidence="5">Restriction endonuclease subunit S</fullName>
        <ecNumber evidence="5">3.1.21.-</ecNumber>
    </submittedName>
</protein>
<keyword evidence="3" id="KW-0238">DNA-binding</keyword>
<dbReference type="EC" id="3.1.21.-" evidence="5"/>
<dbReference type="SUPFAM" id="SSF116734">
    <property type="entry name" value="DNA methylase specificity domain"/>
    <property type="match status" value="2"/>
</dbReference>
<evidence type="ECO:0000313" key="5">
    <source>
        <dbReference type="EMBL" id="MEM5552578.1"/>
    </source>
</evidence>
<dbReference type="GO" id="GO:0004519">
    <property type="term" value="F:endonuclease activity"/>
    <property type="evidence" value="ECO:0007669"/>
    <property type="project" value="UniProtKB-KW"/>
</dbReference>
<dbReference type="Proteomes" id="UP001388366">
    <property type="component" value="Unassembled WGS sequence"/>
</dbReference>
<dbReference type="GO" id="GO:0016787">
    <property type="term" value="F:hydrolase activity"/>
    <property type="evidence" value="ECO:0007669"/>
    <property type="project" value="UniProtKB-KW"/>
</dbReference>
<keyword evidence="2" id="KW-0680">Restriction system</keyword>
<sequence>MKLSLDECFEFINGGAWNESEYSETGIHVVKVTNLINGSVELRRDNYLPLNKYEKYKRHKLSEGDVVIATVGSHPTQQGSVVGRTSRIPKEFEGSFLNQNCVCLKNKLPDQVNTRYFYYVTRTILFKGYIEGRAKGSANQVRMALGDLKKFTHDFPEIEIQQKIAATLATYDDLIGNNKLRIALLEDMAEDIYREWFVRFRFPCYQKSEFEKGYPKDWENDYAYKFFEHVKGKSYKSDEITDSDDESMPFVTLKSFNRGGGYRADGLKAYSGKYRDEQVVHEGDVVMAVTDMTQNREVVGRVARIPDLGDKGAVISLDVIKLVPKTISSTYLYSYMKYSGFGHFIKAFANGANVLHLKPDLVTNQKIVVPPEELRNKFEDIVNPIHEQIGYLTKEIDNLETTKQSLLPRLISGKLLVEDLDIKFPPSILETKTVV</sequence>
<evidence type="ECO:0000313" key="6">
    <source>
        <dbReference type="Proteomes" id="UP001388366"/>
    </source>
</evidence>
<dbReference type="PANTHER" id="PTHR30408">
    <property type="entry name" value="TYPE-1 RESTRICTION ENZYME ECOKI SPECIFICITY PROTEIN"/>
    <property type="match status" value="1"/>
</dbReference>
<dbReference type="RefSeq" id="WP_342884456.1">
    <property type="nucleotide sequence ID" value="NZ_JBBMQU010000042.1"/>
</dbReference>
<dbReference type="Pfam" id="PF01420">
    <property type="entry name" value="Methylase_S"/>
    <property type="match status" value="1"/>
</dbReference>
<evidence type="ECO:0000259" key="4">
    <source>
        <dbReference type="Pfam" id="PF01420"/>
    </source>
</evidence>
<evidence type="ECO:0000256" key="3">
    <source>
        <dbReference type="ARBA" id="ARBA00023125"/>
    </source>
</evidence>
<dbReference type="InterPro" id="IPR044946">
    <property type="entry name" value="Restrct_endonuc_typeI_TRD_sf"/>
</dbReference>
<evidence type="ECO:0000256" key="2">
    <source>
        <dbReference type="ARBA" id="ARBA00022747"/>
    </source>
</evidence>
<keyword evidence="6" id="KW-1185">Reference proteome</keyword>
<reference evidence="5 6" key="1">
    <citation type="submission" date="2024-03" db="EMBL/GenBank/DDBJ databases">
        <title>Community enrichment and isolation of bacterial strains for fucoidan degradation.</title>
        <authorList>
            <person name="Sichert A."/>
        </authorList>
    </citation>
    <scope>NUCLEOTIDE SEQUENCE [LARGE SCALE GENOMIC DNA]</scope>
    <source>
        <strain evidence="5 6">AS81</strain>
    </source>
</reference>
<dbReference type="Gene3D" id="3.90.220.20">
    <property type="entry name" value="DNA methylase specificity domains"/>
    <property type="match status" value="2"/>
</dbReference>
<keyword evidence="5" id="KW-0255">Endonuclease</keyword>
<comment type="similarity">
    <text evidence="1">Belongs to the type-I restriction system S methylase family.</text>
</comment>
<keyword evidence="5" id="KW-0378">Hydrolase</keyword>
<comment type="caution">
    <text evidence="5">The sequence shown here is derived from an EMBL/GenBank/DDBJ whole genome shotgun (WGS) entry which is preliminary data.</text>
</comment>
<accession>A0ABU9U6C2</accession>
<proteinExistence type="inferred from homology"/>
<dbReference type="EMBL" id="JBBMQU010000042">
    <property type="protein sequence ID" value="MEM5552578.1"/>
    <property type="molecule type" value="Genomic_DNA"/>
</dbReference>
<feature type="domain" description="Type I restriction modification DNA specificity" evidence="4">
    <location>
        <begin position="4"/>
        <end position="185"/>
    </location>
</feature>
<keyword evidence="5" id="KW-0540">Nuclease</keyword>
<evidence type="ECO:0000256" key="1">
    <source>
        <dbReference type="ARBA" id="ARBA00010923"/>
    </source>
</evidence>